<dbReference type="Gene3D" id="3.40.50.12580">
    <property type="match status" value="1"/>
</dbReference>
<sequence>MPAGPSPRRGAPWFALAALLCLFILQFIGALLPNGPLLCAATAGGLALDLSLRHWQPGLLTVMTRLHGDEAVRQLLRDLLIVIGLAHLSGIDTVPRLVLVGGLLACYAAHFACRALGVVVRRTRTLPIVTRNIDTSALRLSPAPPRPLIRPGRRMPLFAVPGTTGLMATVLTDSAGWGLLGVGVSLALFAGSAAYLATWLLPGKRPPDEQRMLAWFRDWLAEYRPEVGIYFSGGNGTAYQANMWLSTLAALDGNAVVVLRERGMVQQIAATDVPIVCLPRVAHLMLLEQSSLKMLLHPANAPKTSQILRVPSIKHAFTNHGESDKLSSCNPYAKVYDQVWVAGPAARKRYALADVGVDDRDVVEVGRPQLAPIRPYAGPPDPAGPVSVLYAPTWEGWTDAPGNTSVLLAGENIVRALLADPRVRLLYKPHPMTGTVNPRAGEADARIRALIARANATPRRPADAERGAVTVPTGRGTRGTPPRAARAPLAAELARRTAELNELTARAFRPGADEVERMIRQTAPPPGRAEAVAAATEAWRTAFWAAQPARAHLILTGSRPDIYSCFNQADLLISDVSSVVADYLASTKPYAVVNTSGLSEADFHAANPTTRAATVLGPDAHGIPALLDGVLDPAQDAFAAERTRLKEYLLGPSQPSSRVRFQQAVHALCAAADARRARQARLAGGGTELPIPRSTGHPASR</sequence>
<keyword evidence="2" id="KW-0812">Transmembrane</keyword>
<evidence type="ECO:0008006" key="5">
    <source>
        <dbReference type="Google" id="ProtNLM"/>
    </source>
</evidence>
<evidence type="ECO:0000313" key="3">
    <source>
        <dbReference type="EMBL" id="MDT0447116.1"/>
    </source>
</evidence>
<feature type="compositionally biased region" description="Low complexity" evidence="1">
    <location>
        <begin position="467"/>
        <end position="484"/>
    </location>
</feature>
<name>A0ABU2SDR8_9ACTN</name>
<proteinExistence type="predicted"/>
<keyword evidence="4" id="KW-1185">Reference proteome</keyword>
<dbReference type="InterPro" id="IPR043148">
    <property type="entry name" value="TagF_C"/>
</dbReference>
<feature type="transmembrane region" description="Helical" evidence="2">
    <location>
        <begin position="12"/>
        <end position="29"/>
    </location>
</feature>
<protein>
    <recommendedName>
        <fullName evidence="5">Integral membrane protein</fullName>
    </recommendedName>
</protein>
<feature type="region of interest" description="Disordered" evidence="1">
    <location>
        <begin position="457"/>
        <end position="484"/>
    </location>
</feature>
<evidence type="ECO:0000313" key="4">
    <source>
        <dbReference type="Proteomes" id="UP001183615"/>
    </source>
</evidence>
<gene>
    <name evidence="3" type="ORF">RM779_31655</name>
</gene>
<keyword evidence="2" id="KW-1133">Transmembrane helix</keyword>
<keyword evidence="2" id="KW-0472">Membrane</keyword>
<evidence type="ECO:0000256" key="2">
    <source>
        <dbReference type="SAM" id="Phobius"/>
    </source>
</evidence>
<feature type="transmembrane region" description="Helical" evidence="2">
    <location>
        <begin position="177"/>
        <end position="201"/>
    </location>
</feature>
<comment type="caution">
    <text evidence="3">The sequence shown here is derived from an EMBL/GenBank/DDBJ whole genome shotgun (WGS) entry which is preliminary data.</text>
</comment>
<evidence type="ECO:0000256" key="1">
    <source>
        <dbReference type="SAM" id="MobiDB-lite"/>
    </source>
</evidence>
<organism evidence="3 4">
    <name type="scientific">Streptomyces johnsoniae</name>
    <dbReference type="NCBI Taxonomy" id="3075532"/>
    <lineage>
        <taxon>Bacteria</taxon>
        <taxon>Bacillati</taxon>
        <taxon>Actinomycetota</taxon>
        <taxon>Actinomycetes</taxon>
        <taxon>Kitasatosporales</taxon>
        <taxon>Streptomycetaceae</taxon>
        <taxon>Streptomyces</taxon>
    </lineage>
</organism>
<feature type="region of interest" description="Disordered" evidence="1">
    <location>
        <begin position="681"/>
        <end position="701"/>
    </location>
</feature>
<dbReference type="EMBL" id="JAVREV010000026">
    <property type="protein sequence ID" value="MDT0447116.1"/>
    <property type="molecule type" value="Genomic_DNA"/>
</dbReference>
<accession>A0ABU2SDR8</accession>
<feature type="transmembrane region" description="Helical" evidence="2">
    <location>
        <begin position="97"/>
        <end position="120"/>
    </location>
</feature>
<reference evidence="4" key="1">
    <citation type="submission" date="2023-07" db="EMBL/GenBank/DDBJ databases">
        <title>30 novel species of actinomycetes from the DSMZ collection.</title>
        <authorList>
            <person name="Nouioui I."/>
        </authorList>
    </citation>
    <scope>NUCLEOTIDE SEQUENCE [LARGE SCALE GENOMIC DNA]</scope>
    <source>
        <strain evidence="4">DSM 41886</strain>
    </source>
</reference>
<dbReference type="Proteomes" id="UP001183615">
    <property type="component" value="Unassembled WGS sequence"/>
</dbReference>